<accession>A0ABU8NWQ2</accession>
<name>A0ABU8NWQ2_9CORY</name>
<dbReference type="RefSeq" id="WP_337889361.1">
    <property type="nucleotide sequence ID" value="NZ_JBAHVI010000001.1"/>
</dbReference>
<comment type="caution">
    <text evidence="2">The sequence shown here is derived from an EMBL/GenBank/DDBJ whole genome shotgun (WGS) entry which is preliminary data.</text>
</comment>
<protein>
    <submittedName>
        <fullName evidence="2">Uncharacterized protein</fullName>
    </submittedName>
</protein>
<dbReference type="EMBL" id="JBAHVJ010000003">
    <property type="protein sequence ID" value="MEJ4099423.1"/>
    <property type="molecule type" value="Genomic_DNA"/>
</dbReference>
<dbReference type="Gene3D" id="3.40.50.300">
    <property type="entry name" value="P-loop containing nucleotide triphosphate hydrolases"/>
    <property type="match status" value="1"/>
</dbReference>
<keyword evidence="1" id="KW-1133">Transmembrane helix</keyword>
<gene>
    <name evidence="2" type="ORF">V5S96_03480</name>
</gene>
<feature type="transmembrane region" description="Helical" evidence="1">
    <location>
        <begin position="68"/>
        <end position="94"/>
    </location>
</feature>
<dbReference type="SUPFAM" id="SSF52540">
    <property type="entry name" value="P-loop containing nucleoside triphosphate hydrolases"/>
    <property type="match status" value="1"/>
</dbReference>
<evidence type="ECO:0000313" key="2">
    <source>
        <dbReference type="EMBL" id="MEJ4099423.1"/>
    </source>
</evidence>
<sequence length="95" mass="10938">MYGAAGTGKSTMVNYIANYFGSQRKLFLAHTNPAVDNLKRRVLAPNTHFSTITKHVQRRRKESDDFDIVLSMNVVRLAILLFLKYLTILILSYWC</sequence>
<keyword evidence="3" id="KW-1185">Reference proteome</keyword>
<dbReference type="Proteomes" id="UP001359781">
    <property type="component" value="Unassembled WGS sequence"/>
</dbReference>
<evidence type="ECO:0000256" key="1">
    <source>
        <dbReference type="SAM" id="Phobius"/>
    </source>
</evidence>
<evidence type="ECO:0000313" key="3">
    <source>
        <dbReference type="Proteomes" id="UP001359781"/>
    </source>
</evidence>
<organism evidence="2 3">
    <name type="scientific">Corynebacterium mastitidis</name>
    <dbReference type="NCBI Taxonomy" id="161890"/>
    <lineage>
        <taxon>Bacteria</taxon>
        <taxon>Bacillati</taxon>
        <taxon>Actinomycetota</taxon>
        <taxon>Actinomycetes</taxon>
        <taxon>Mycobacteriales</taxon>
        <taxon>Corynebacteriaceae</taxon>
        <taxon>Corynebacterium</taxon>
    </lineage>
</organism>
<reference evidence="2 3" key="1">
    <citation type="submission" date="2024-02" db="EMBL/GenBank/DDBJ databases">
        <title>Whole genome sequencing and characterization of Corynebacterium isolated from the ocular surface of dry eye disease sufferers.</title>
        <authorList>
            <person name="Naqvi M."/>
        </authorList>
    </citation>
    <scope>NUCLEOTIDE SEQUENCE [LARGE SCALE GENOMIC DNA]</scope>
    <source>
        <strain evidence="2 3">PCRF</strain>
    </source>
</reference>
<proteinExistence type="predicted"/>
<dbReference type="InterPro" id="IPR027417">
    <property type="entry name" value="P-loop_NTPase"/>
</dbReference>
<keyword evidence="1" id="KW-0812">Transmembrane</keyword>
<keyword evidence="1" id="KW-0472">Membrane</keyword>